<protein>
    <submittedName>
        <fullName evidence="5">Fumarylacetoacetate hydrolase family protein</fullName>
    </submittedName>
</protein>
<keyword evidence="6" id="KW-1185">Reference proteome</keyword>
<dbReference type="InterPro" id="IPR036663">
    <property type="entry name" value="Fumarylacetoacetase_C_sf"/>
</dbReference>
<comment type="cofactor">
    <cofactor evidence="1">
        <name>Mg(2+)</name>
        <dbReference type="ChEBI" id="CHEBI:18420"/>
    </cofactor>
</comment>
<organism evidence="5 6">
    <name type="scientific">Paraburkholderia agricolaris</name>
    <dbReference type="NCBI Taxonomy" id="2152888"/>
    <lineage>
        <taxon>Bacteria</taxon>
        <taxon>Pseudomonadati</taxon>
        <taxon>Pseudomonadota</taxon>
        <taxon>Betaproteobacteria</taxon>
        <taxon>Burkholderiales</taxon>
        <taxon>Burkholderiaceae</taxon>
        <taxon>Paraburkholderia</taxon>
    </lineage>
</organism>
<dbReference type="GO" id="GO:0016787">
    <property type="term" value="F:hydrolase activity"/>
    <property type="evidence" value="ECO:0007669"/>
    <property type="project" value="UniProtKB-KW"/>
</dbReference>
<comment type="similarity">
    <text evidence="2">Belongs to the FAH family.</text>
</comment>
<comment type="caution">
    <text evidence="5">The sequence shown here is derived from an EMBL/GenBank/DDBJ whole genome shotgun (WGS) entry which is preliminary data.</text>
</comment>
<dbReference type="EMBL" id="JAQQFN010000021">
    <property type="protein sequence ID" value="MFL9886492.1"/>
    <property type="molecule type" value="Genomic_DNA"/>
</dbReference>
<keyword evidence="5" id="KW-0378">Hydrolase</keyword>
<gene>
    <name evidence="5" type="ORF">PQR66_25855</name>
</gene>
<feature type="domain" description="Fumarylacetoacetase-like C-terminal" evidence="4">
    <location>
        <begin position="67"/>
        <end position="272"/>
    </location>
</feature>
<evidence type="ECO:0000259" key="4">
    <source>
        <dbReference type="Pfam" id="PF01557"/>
    </source>
</evidence>
<name>A0ABW8ZTD5_9BURK</name>
<evidence type="ECO:0000256" key="1">
    <source>
        <dbReference type="ARBA" id="ARBA00001946"/>
    </source>
</evidence>
<evidence type="ECO:0000313" key="6">
    <source>
        <dbReference type="Proteomes" id="UP001629249"/>
    </source>
</evidence>
<dbReference type="PANTHER" id="PTHR42796">
    <property type="entry name" value="FUMARYLACETOACETATE HYDROLASE DOMAIN-CONTAINING PROTEIN 2A-RELATED"/>
    <property type="match status" value="1"/>
</dbReference>
<keyword evidence="3" id="KW-0479">Metal-binding</keyword>
<evidence type="ECO:0000313" key="5">
    <source>
        <dbReference type="EMBL" id="MFL9886492.1"/>
    </source>
</evidence>
<evidence type="ECO:0000256" key="2">
    <source>
        <dbReference type="ARBA" id="ARBA00010211"/>
    </source>
</evidence>
<dbReference type="InterPro" id="IPR011234">
    <property type="entry name" value="Fumarylacetoacetase-like_C"/>
</dbReference>
<sequence>MKFASVCHNGVNHAVLVDGGSVIPLRGIAEIGPQTPGDLLRDPPLDDKCRLDISDVIFRPVVPGPAKVICVGLNYREHIAECEQATPAYPVFFSKFASSLIGPYDDITLPPETHRLDYEAELAVVIGKECRRVSAREASGYVAGYTVANDITMRDFQFRTHQWMAGKAWDRSTPLGPFLVTPDEVGDPQKLEIRLMVDGDVRQESSTGLMIYSVAELISILSEFTSLSAGDVILTGTPSGVGDRRTPPAYLQDGATVSVEISGIGRIENRVRNEFPVRRTTVETV</sequence>
<proteinExistence type="inferred from homology"/>
<dbReference type="PANTHER" id="PTHR42796:SF4">
    <property type="entry name" value="FUMARYLACETOACETATE HYDROLASE DOMAIN-CONTAINING PROTEIN 2A"/>
    <property type="match status" value="1"/>
</dbReference>
<dbReference type="Gene3D" id="3.90.850.10">
    <property type="entry name" value="Fumarylacetoacetase-like, C-terminal domain"/>
    <property type="match status" value="1"/>
</dbReference>
<reference evidence="5 6" key="1">
    <citation type="journal article" date="2024" name="Chem. Sci.">
        <title>Discovery of megapolipeptins by genome mining of a Burkholderiales bacteria collection.</title>
        <authorList>
            <person name="Paulo B.S."/>
            <person name="Recchia M.J.J."/>
            <person name="Lee S."/>
            <person name="Fergusson C.H."/>
            <person name="Romanowski S.B."/>
            <person name="Hernandez A."/>
            <person name="Krull N."/>
            <person name="Liu D.Y."/>
            <person name="Cavanagh H."/>
            <person name="Bos A."/>
            <person name="Gray C.A."/>
            <person name="Murphy B.T."/>
            <person name="Linington R.G."/>
            <person name="Eustaquio A.S."/>
        </authorList>
    </citation>
    <scope>NUCLEOTIDE SEQUENCE [LARGE SCALE GENOMIC DNA]</scope>
    <source>
        <strain evidence="5 6">RL16-012-BIC-B</strain>
    </source>
</reference>
<dbReference type="SUPFAM" id="SSF56529">
    <property type="entry name" value="FAH"/>
    <property type="match status" value="1"/>
</dbReference>
<dbReference type="RefSeq" id="WP_408331221.1">
    <property type="nucleotide sequence ID" value="NZ_JAQQFH010000019.1"/>
</dbReference>
<dbReference type="Proteomes" id="UP001629249">
    <property type="component" value="Unassembled WGS sequence"/>
</dbReference>
<accession>A0ABW8ZTD5</accession>
<dbReference type="Pfam" id="PF01557">
    <property type="entry name" value="FAA_hydrolase"/>
    <property type="match status" value="1"/>
</dbReference>
<dbReference type="InterPro" id="IPR051121">
    <property type="entry name" value="FAH"/>
</dbReference>
<evidence type="ECO:0000256" key="3">
    <source>
        <dbReference type="ARBA" id="ARBA00022723"/>
    </source>
</evidence>